<dbReference type="InterPro" id="IPR050271">
    <property type="entry name" value="UDP-glycosyltransferase"/>
</dbReference>
<dbReference type="SUPFAM" id="SSF53756">
    <property type="entry name" value="UDP-Glycosyltransferase/glycogen phosphorylase"/>
    <property type="match status" value="1"/>
</dbReference>
<dbReference type="RefSeq" id="XP_028033748.1">
    <property type="nucleotide sequence ID" value="XM_028177947.1"/>
</dbReference>
<dbReference type="PANTHER" id="PTHR48043">
    <property type="entry name" value="EG:EG0003.4 PROTEIN-RELATED"/>
    <property type="match status" value="1"/>
</dbReference>
<protein>
    <submittedName>
        <fullName evidence="7">UDP-glucuronosyltransferase 2B7-like</fullName>
    </submittedName>
</protein>
<keyword evidence="4" id="KW-0812">Transmembrane</keyword>
<keyword evidence="6" id="KW-1185">Reference proteome</keyword>
<dbReference type="InterPro" id="IPR002213">
    <property type="entry name" value="UDP_glucos_trans"/>
</dbReference>
<keyword evidence="3" id="KW-0808">Transferase</keyword>
<keyword evidence="4" id="KW-1133">Transmembrane helix</keyword>
<evidence type="ECO:0000256" key="2">
    <source>
        <dbReference type="ARBA" id="ARBA00022676"/>
    </source>
</evidence>
<dbReference type="GeneID" id="114245686"/>
<gene>
    <name evidence="7" type="primary">LOC114245686</name>
</gene>
<dbReference type="GO" id="GO:0008194">
    <property type="term" value="F:UDP-glycosyltransferase activity"/>
    <property type="evidence" value="ECO:0007669"/>
    <property type="project" value="InterPro"/>
</dbReference>
<evidence type="ECO:0000256" key="1">
    <source>
        <dbReference type="ARBA" id="ARBA00009995"/>
    </source>
</evidence>
<keyword evidence="5" id="KW-0732">Signal</keyword>
<evidence type="ECO:0000256" key="4">
    <source>
        <dbReference type="SAM" id="Phobius"/>
    </source>
</evidence>
<evidence type="ECO:0000313" key="7">
    <source>
        <dbReference type="RefSeq" id="XP_028033748.1"/>
    </source>
</evidence>
<evidence type="ECO:0000313" key="6">
    <source>
        <dbReference type="Proteomes" id="UP000504629"/>
    </source>
</evidence>
<dbReference type="FunFam" id="3.40.50.2000:FF:000050">
    <property type="entry name" value="UDP-glucuronosyltransferase"/>
    <property type="match status" value="1"/>
</dbReference>
<feature type="signal peptide" evidence="5">
    <location>
        <begin position="1"/>
        <end position="18"/>
    </location>
</feature>
<dbReference type="AlphaFoldDB" id="A0A6J2JWG1"/>
<dbReference type="Proteomes" id="UP000504629">
    <property type="component" value="Unplaced"/>
</dbReference>
<comment type="similarity">
    <text evidence="1">Belongs to the UDP-glycosyltransferase family.</text>
</comment>
<organism evidence="6 7">
    <name type="scientific">Bombyx mandarina</name>
    <name type="common">Wild silk moth</name>
    <name type="synonym">Wild silkworm</name>
    <dbReference type="NCBI Taxonomy" id="7092"/>
    <lineage>
        <taxon>Eukaryota</taxon>
        <taxon>Metazoa</taxon>
        <taxon>Ecdysozoa</taxon>
        <taxon>Arthropoda</taxon>
        <taxon>Hexapoda</taxon>
        <taxon>Insecta</taxon>
        <taxon>Pterygota</taxon>
        <taxon>Neoptera</taxon>
        <taxon>Endopterygota</taxon>
        <taxon>Lepidoptera</taxon>
        <taxon>Glossata</taxon>
        <taxon>Ditrysia</taxon>
        <taxon>Bombycoidea</taxon>
        <taxon>Bombycidae</taxon>
        <taxon>Bombycinae</taxon>
        <taxon>Bombyx</taxon>
    </lineage>
</organism>
<keyword evidence="2" id="KW-0328">Glycosyltransferase</keyword>
<feature type="transmembrane region" description="Helical" evidence="4">
    <location>
        <begin position="475"/>
        <end position="498"/>
    </location>
</feature>
<proteinExistence type="inferred from homology"/>
<reference evidence="7" key="1">
    <citation type="submission" date="2025-08" db="UniProtKB">
        <authorList>
            <consortium name="RefSeq"/>
        </authorList>
    </citation>
    <scope>IDENTIFICATION</scope>
    <source>
        <tissue evidence="7">Silk gland</tissue>
    </source>
</reference>
<feature type="chain" id="PRO_5026687337" evidence="5">
    <location>
        <begin position="19"/>
        <end position="509"/>
    </location>
</feature>
<dbReference type="OrthoDB" id="5835829at2759"/>
<dbReference type="PANTHER" id="PTHR48043:SF159">
    <property type="entry name" value="EG:EG0003.4 PROTEIN-RELATED"/>
    <property type="match status" value="1"/>
</dbReference>
<sequence length="509" mass="58035">MILRVVIALAFCAPHTRTARILIVVPTPSYSHQLIFRPIIEELTKNHQVTFITTNPAYPKGDTPRNLTEIDVGPISYSLWSHEVSLAKFGKENFIYDGVNVIFDVTPKMFAEQLRLADVEKLIRNAQFDLLILEAWFRPILIWSYLYKVPVLQISSMGTSPGNPDTMGLPDHWTYHPSFFHQKIYDLTTSERISEMLRNLHLQSVFDANEAKENEILKGIFDDAPPLRSLRRNVDAMLLNLNPLWDNNRPLPQNVHYIGNINRNPAKELPRDLQSYLDSSDTGVIYMSFGTNVPPSKLPRQLTRMFASVFRELPYKVLWKWDLDVVEGMPENVRTGRWFPQADVFRHPNVKLVITQGGLQTSEEAIECGKPLIGIPFLADQWLNVDNYVHHGMGVYLNAETVTAEEFKAAIVEVIENDKYRSSVLRFRGLVSDVRLSPAQRVAWWTERLLRHGGAAHMRAPAANMRLLDCLNHELLLLVICCCVCVSSLIAWTAVLILKSLLKGFGIKI</sequence>
<accession>A0A6J2JWG1</accession>
<dbReference type="KEGG" id="bman:114245686"/>
<dbReference type="Gene3D" id="3.40.50.2000">
    <property type="entry name" value="Glycogen Phosphorylase B"/>
    <property type="match status" value="1"/>
</dbReference>
<name>A0A6J2JWG1_BOMMA</name>
<evidence type="ECO:0000256" key="5">
    <source>
        <dbReference type="SAM" id="SignalP"/>
    </source>
</evidence>
<keyword evidence="4" id="KW-0472">Membrane</keyword>
<dbReference type="Pfam" id="PF00201">
    <property type="entry name" value="UDPGT"/>
    <property type="match status" value="1"/>
</dbReference>
<dbReference type="CDD" id="cd03784">
    <property type="entry name" value="GT1_Gtf-like"/>
    <property type="match status" value="1"/>
</dbReference>
<evidence type="ECO:0000256" key="3">
    <source>
        <dbReference type="ARBA" id="ARBA00022679"/>
    </source>
</evidence>